<dbReference type="Gene3D" id="2.60.40.10">
    <property type="entry name" value="Immunoglobulins"/>
    <property type="match status" value="7"/>
</dbReference>
<feature type="region of interest" description="Disordered" evidence="2">
    <location>
        <begin position="434"/>
        <end position="488"/>
    </location>
</feature>
<feature type="region of interest" description="Disordered" evidence="2">
    <location>
        <begin position="1"/>
        <end position="30"/>
    </location>
</feature>
<dbReference type="KEGG" id="char:105904560"/>
<dbReference type="Pfam" id="PF00041">
    <property type="entry name" value="fn3"/>
    <property type="match status" value="7"/>
</dbReference>
<feature type="compositionally biased region" description="Polar residues" evidence="2">
    <location>
        <begin position="442"/>
        <end position="461"/>
    </location>
</feature>
<dbReference type="AlphaFoldDB" id="A0A6P8GQL0"/>
<dbReference type="InterPro" id="IPR003961">
    <property type="entry name" value="FN3_dom"/>
</dbReference>
<protein>
    <submittedName>
        <fullName evidence="5 6">Fibronectin-like isoform X1</fullName>
    </submittedName>
</protein>
<dbReference type="PROSITE" id="PS50853">
    <property type="entry name" value="FN3"/>
    <property type="match status" value="7"/>
</dbReference>
<dbReference type="Proteomes" id="UP000515152">
    <property type="component" value="Chromosome 18"/>
</dbReference>
<feature type="domain" description="Fibronectin type-III" evidence="3">
    <location>
        <begin position="139"/>
        <end position="228"/>
    </location>
</feature>
<feature type="domain" description="Fibronectin type-III" evidence="3">
    <location>
        <begin position="484"/>
        <end position="575"/>
    </location>
</feature>
<feature type="domain" description="Fibronectin type-III" evidence="3">
    <location>
        <begin position="257"/>
        <end position="346"/>
    </location>
</feature>
<proteinExistence type="predicted"/>
<dbReference type="SUPFAM" id="SSF49265">
    <property type="entry name" value="Fibronectin type III"/>
    <property type="match status" value="4"/>
</dbReference>
<dbReference type="PANTHER" id="PTHR46708">
    <property type="entry name" value="TENASCIN"/>
    <property type="match status" value="1"/>
</dbReference>
<dbReference type="InterPro" id="IPR050991">
    <property type="entry name" value="ECM_Regulatory_Proteins"/>
</dbReference>
<keyword evidence="4" id="KW-1185">Reference proteome</keyword>
<organism evidence="4 5">
    <name type="scientific">Clupea harengus</name>
    <name type="common">Atlantic herring</name>
    <dbReference type="NCBI Taxonomy" id="7950"/>
    <lineage>
        <taxon>Eukaryota</taxon>
        <taxon>Metazoa</taxon>
        <taxon>Chordata</taxon>
        <taxon>Craniata</taxon>
        <taxon>Vertebrata</taxon>
        <taxon>Euteleostomi</taxon>
        <taxon>Actinopterygii</taxon>
        <taxon>Neopterygii</taxon>
        <taxon>Teleostei</taxon>
        <taxon>Clupei</taxon>
        <taxon>Clupeiformes</taxon>
        <taxon>Clupeoidei</taxon>
        <taxon>Clupeidae</taxon>
        <taxon>Clupea</taxon>
    </lineage>
</organism>
<dbReference type="CDD" id="cd00063">
    <property type="entry name" value="FN3"/>
    <property type="match status" value="7"/>
</dbReference>
<evidence type="ECO:0000313" key="6">
    <source>
        <dbReference type="RefSeq" id="XP_042566336.1"/>
    </source>
</evidence>
<sequence>MSDSQNHEGAAELKQGDSNDCRTNNSPPSECLDLVPTITQQREYVLSPPGPIEITSVTHDTVSLSWEPSQGLTESMRFRVTWKCESTGDLLCSEVSVANICIQGLTPGVKYEFTVVTINDSGGQSTKVVSTAQTTDVLVPKELTVNEVTTSSAHLSWTLPHEVDLTPHSFRISYSSTGKDEEFISTSSYSTVITGLQPDTDYTVNVSVVCHSGICQPASITIHTSHVHGKPSGSDMAINNSSQSTRWPGSTKGDLPTPGQIKIKSVAHDAVSLSWEPPEGLTESLRFRVTWKCESTGKLLCSEVPVPNICIQGLSPEVKYEFTVATINDSRGQSTKVVSTAQTTEVPVPKKLTVDEVTPTSALLFWALPYNMDLTPHKFLISYSSAGKGQTCISTPWYSTVITGLQPETDYTVSVSVVCYSGTFQPATTDFHTNGVARPSKDQQLSTTSAPQDSWEILTSTDGDERPSKDKQPSTTSTSEGVSAPENLTVDSVTATSANLSWSLSCGTYQTPHSFLISYHSEGTAPQTISTNSCSAVITGLKPETGYTVSVSTENQLREKSQPASVSILTGVPAPENLTVDSVTATSGNLNWSLSCGTYQTPHSFLISYHSEGTEPQTISTNSCSAVITGLKPETGYTVSVSTENQLREKSQPASVSILTGVPAPENLTVDSVTAKSANLSWSLSCGTYQTPHSFLISYHSEGTEPQTISTDACSAVITGLKPHTEYTVSVSTENQHREKSQPASVSILTGPSGKTYYTLAPGKSAEYSKDIETWLKPLTKAKSAQSCDIILALCLVVSRVGTDVEAALKAIPDSKPTILVVLHHTFDPDHVVPDSSRFTKREDMLIVDCLFNEDDGLLRCERNGISQSTMLKWVDTKVSIKEKPWRAVSSFFNWP</sequence>
<evidence type="ECO:0000256" key="2">
    <source>
        <dbReference type="SAM" id="MobiDB-lite"/>
    </source>
</evidence>
<accession>A0A6P8GQL0</accession>
<feature type="compositionally biased region" description="Basic and acidic residues" evidence="2">
    <location>
        <begin position="463"/>
        <end position="472"/>
    </location>
</feature>
<feature type="domain" description="Fibronectin type-III" evidence="3">
    <location>
        <begin position="48"/>
        <end position="137"/>
    </location>
</feature>
<evidence type="ECO:0000259" key="3">
    <source>
        <dbReference type="PROSITE" id="PS50853"/>
    </source>
</evidence>
<dbReference type="PANTHER" id="PTHR46708:SF11">
    <property type="entry name" value="RECEPTOR-TYPE TYROSINE-PROTEIN PHOSPHATASE ETA-LIKE"/>
    <property type="match status" value="1"/>
</dbReference>
<feature type="domain" description="Fibronectin type-III" evidence="3">
    <location>
        <begin position="348"/>
        <end position="439"/>
    </location>
</feature>
<reference evidence="5 6" key="1">
    <citation type="submission" date="2025-04" db="UniProtKB">
        <authorList>
            <consortium name="RefSeq"/>
        </authorList>
    </citation>
    <scope>IDENTIFICATION</scope>
</reference>
<keyword evidence="1" id="KW-0677">Repeat</keyword>
<dbReference type="GeneID" id="105904560"/>
<dbReference type="RefSeq" id="XP_042566336.1">
    <property type="nucleotide sequence ID" value="XM_042710402.1"/>
</dbReference>
<dbReference type="SMART" id="SM00060">
    <property type="entry name" value="FN3"/>
    <property type="match status" value="7"/>
</dbReference>
<gene>
    <name evidence="5 6" type="primary">LOC105904560</name>
</gene>
<feature type="compositionally biased region" description="Basic and acidic residues" evidence="2">
    <location>
        <begin position="1"/>
        <end position="20"/>
    </location>
</feature>
<evidence type="ECO:0000313" key="4">
    <source>
        <dbReference type="Proteomes" id="UP000515152"/>
    </source>
</evidence>
<feature type="domain" description="Fibronectin type-III" evidence="3">
    <location>
        <begin position="664"/>
        <end position="754"/>
    </location>
</feature>
<evidence type="ECO:0000313" key="5">
    <source>
        <dbReference type="RefSeq" id="XP_031441008.1"/>
    </source>
</evidence>
<dbReference type="InterPro" id="IPR036116">
    <property type="entry name" value="FN3_sf"/>
</dbReference>
<name>A0A6P8GQL0_CLUHA</name>
<dbReference type="RefSeq" id="XP_031441008.1">
    <property type="nucleotide sequence ID" value="XM_031585148.1"/>
</dbReference>
<dbReference type="OrthoDB" id="6130531at2759"/>
<evidence type="ECO:0000256" key="1">
    <source>
        <dbReference type="ARBA" id="ARBA00022737"/>
    </source>
</evidence>
<feature type="domain" description="Fibronectin type-III" evidence="3">
    <location>
        <begin position="576"/>
        <end position="663"/>
    </location>
</feature>
<dbReference type="InterPro" id="IPR013783">
    <property type="entry name" value="Ig-like_fold"/>
</dbReference>